<dbReference type="EMBL" id="JACIJD010000023">
    <property type="protein sequence ID" value="MBB5695829.1"/>
    <property type="molecule type" value="Genomic_DNA"/>
</dbReference>
<protein>
    <submittedName>
        <fullName evidence="1">Transposase</fullName>
    </submittedName>
</protein>
<evidence type="ECO:0000313" key="2">
    <source>
        <dbReference type="Proteomes" id="UP000580654"/>
    </source>
</evidence>
<dbReference type="AlphaFoldDB" id="A0A840YAU7"/>
<name>A0A840YAU7_9PROT</name>
<reference evidence="1 2" key="1">
    <citation type="submission" date="2020-08" db="EMBL/GenBank/DDBJ databases">
        <title>Genomic Encyclopedia of Type Strains, Phase IV (KMG-IV): sequencing the most valuable type-strain genomes for metagenomic binning, comparative biology and taxonomic classification.</title>
        <authorList>
            <person name="Goeker M."/>
        </authorList>
    </citation>
    <scope>NUCLEOTIDE SEQUENCE [LARGE SCALE GENOMIC DNA]</scope>
    <source>
        <strain evidence="1 2">DSM 25622</strain>
    </source>
</reference>
<sequence length="98" mass="10942">MPHPVAPHVIGLDIAKSVFQAHGADASGRAVLRRRLRRAEVIGFFARLSPCIVGIEVCPSGHYWARELIALGHEVRLIPPQFVRPFCPVVRPHLRVPR</sequence>
<proteinExistence type="predicted"/>
<comment type="caution">
    <text evidence="1">The sequence shown here is derived from an EMBL/GenBank/DDBJ whole genome shotgun (WGS) entry which is preliminary data.</text>
</comment>
<dbReference type="Proteomes" id="UP000580654">
    <property type="component" value="Unassembled WGS sequence"/>
</dbReference>
<gene>
    <name evidence="1" type="ORF">FHS87_003896</name>
</gene>
<keyword evidence="2" id="KW-1185">Reference proteome</keyword>
<organism evidence="1 2">
    <name type="scientific">Muricoccus pecuniae</name>
    <dbReference type="NCBI Taxonomy" id="693023"/>
    <lineage>
        <taxon>Bacteria</taxon>
        <taxon>Pseudomonadati</taxon>
        <taxon>Pseudomonadota</taxon>
        <taxon>Alphaproteobacteria</taxon>
        <taxon>Acetobacterales</taxon>
        <taxon>Roseomonadaceae</taxon>
        <taxon>Muricoccus</taxon>
    </lineage>
</organism>
<evidence type="ECO:0000313" key="1">
    <source>
        <dbReference type="EMBL" id="MBB5695829.1"/>
    </source>
</evidence>
<accession>A0A840YAU7</accession>